<organism evidence="3 4">
    <name type="scientific">Chlorella ohadii</name>
    <dbReference type="NCBI Taxonomy" id="2649997"/>
    <lineage>
        <taxon>Eukaryota</taxon>
        <taxon>Viridiplantae</taxon>
        <taxon>Chlorophyta</taxon>
        <taxon>core chlorophytes</taxon>
        <taxon>Trebouxiophyceae</taxon>
        <taxon>Chlorellales</taxon>
        <taxon>Chlorellaceae</taxon>
        <taxon>Chlorella clade</taxon>
        <taxon>Chlorella</taxon>
    </lineage>
</organism>
<feature type="signal peptide" evidence="2">
    <location>
        <begin position="1"/>
        <end position="21"/>
    </location>
</feature>
<feature type="chain" id="PRO_5042072417" description="Macrocin O-methyltransferase" evidence="2">
    <location>
        <begin position="22"/>
        <end position="275"/>
    </location>
</feature>
<feature type="compositionally biased region" description="Gly residues" evidence="1">
    <location>
        <begin position="57"/>
        <end position="71"/>
    </location>
</feature>
<comment type="caution">
    <text evidence="3">The sequence shown here is derived from an EMBL/GenBank/DDBJ whole genome shotgun (WGS) entry which is preliminary data.</text>
</comment>
<evidence type="ECO:0000313" key="3">
    <source>
        <dbReference type="EMBL" id="KAI7838412.1"/>
    </source>
</evidence>
<evidence type="ECO:0000256" key="2">
    <source>
        <dbReference type="SAM" id="SignalP"/>
    </source>
</evidence>
<gene>
    <name evidence="3" type="ORF">COHA_007785</name>
</gene>
<sequence length="275" mass="29425">MDVPTLVTKLRRLLTAQLALAALFNDIPGDFVEAGVFTGGTSIIMAKVLERYDPSWGGTGGSGTSGPGGSGTAHAGQRSGGSSGGGGAGPPDGWRPAGRMLWAADSFEGTPAPVEQDNGGAAGMRSGFQGEYATSLETFKTNLKEFGLGQHLEAGRLRILKGWFNETLAGAPVQRIAFLRLDGDLYVSTRESLEALYDRVSPGGLVYIDDYGAYTGCQRAVHEFRQRRGIRSPLNIQPVPEQVMFVPPAEETRWAAAWWVKEPHEPTWPPLRPPG</sequence>
<dbReference type="Pfam" id="PF05711">
    <property type="entry name" value="TylF"/>
    <property type="match status" value="2"/>
</dbReference>
<evidence type="ECO:0000256" key="1">
    <source>
        <dbReference type="SAM" id="MobiDB-lite"/>
    </source>
</evidence>
<name>A0AAD5DI04_9CHLO</name>
<dbReference type="PANTHER" id="PTHR40036">
    <property type="entry name" value="MACROCIN O-METHYLTRANSFERASE"/>
    <property type="match status" value="1"/>
</dbReference>
<proteinExistence type="predicted"/>
<dbReference type="AlphaFoldDB" id="A0AAD5DI04"/>
<dbReference type="InterPro" id="IPR008884">
    <property type="entry name" value="TylF_MeTrfase"/>
</dbReference>
<feature type="region of interest" description="Disordered" evidence="1">
    <location>
        <begin position="57"/>
        <end position="95"/>
    </location>
</feature>
<protein>
    <recommendedName>
        <fullName evidence="5">Macrocin O-methyltransferase</fullName>
    </recommendedName>
</protein>
<dbReference type="PANTHER" id="PTHR40036:SF1">
    <property type="entry name" value="MACROCIN O-METHYLTRANSFERASE"/>
    <property type="match status" value="1"/>
</dbReference>
<evidence type="ECO:0000313" key="4">
    <source>
        <dbReference type="Proteomes" id="UP001205105"/>
    </source>
</evidence>
<dbReference type="Proteomes" id="UP001205105">
    <property type="component" value="Unassembled WGS sequence"/>
</dbReference>
<keyword evidence="2" id="KW-0732">Signal</keyword>
<dbReference type="EMBL" id="JADXDR010000126">
    <property type="protein sequence ID" value="KAI7838412.1"/>
    <property type="molecule type" value="Genomic_DNA"/>
</dbReference>
<accession>A0AAD5DI04</accession>
<keyword evidence="4" id="KW-1185">Reference proteome</keyword>
<reference evidence="3" key="1">
    <citation type="submission" date="2020-11" db="EMBL/GenBank/DDBJ databases">
        <title>Chlorella ohadii genome sequencing and assembly.</title>
        <authorList>
            <person name="Murik O."/>
            <person name="Treves H."/>
            <person name="Kedem I."/>
            <person name="Shotland Y."/>
            <person name="Kaplan A."/>
        </authorList>
    </citation>
    <scope>NUCLEOTIDE SEQUENCE</scope>
    <source>
        <strain evidence="3">1</strain>
    </source>
</reference>
<feature type="compositionally biased region" description="Gly residues" evidence="1">
    <location>
        <begin position="78"/>
        <end position="90"/>
    </location>
</feature>
<evidence type="ECO:0008006" key="5">
    <source>
        <dbReference type="Google" id="ProtNLM"/>
    </source>
</evidence>
<dbReference type="InterPro" id="IPR029063">
    <property type="entry name" value="SAM-dependent_MTases_sf"/>
</dbReference>
<dbReference type="Gene3D" id="3.40.50.150">
    <property type="entry name" value="Vaccinia Virus protein VP39"/>
    <property type="match status" value="1"/>
</dbReference>